<evidence type="ECO:0000313" key="9">
    <source>
        <dbReference type="Proteomes" id="UP000025241"/>
    </source>
</evidence>
<sequence>MSEARGHNKRETRDMYDSPAYQPRRAWTVALLLAAMMLVNFLDKVVTGLVAVPMMKELQLTPSEFGLVGGSLHWLFSISAVVGGFLANRRSTRWLLLGMGAFWALVQLPMLYATSLWTLVACRVLLGVGEGPASPVATHALYKWFPDDRRSLPVALLHSGSAMGLLIAGLMIPWVSTHYGWRSNFAILAVLGLAWCVAWFLLGREGRVGETVPGQAPAERLPYRRLLSDSTVLANYFCHFAANWSLALTLTWVPAYLESGLGLSPMNAGRLFGLFVLVTMPLSLFLAWLSQRLLRAGLPSRVARGVFVSLCLLASGALSISLLADLPVGLRMTYMTLSGGLALVMYSVGPAMLAEVTPSTQRGAILAIGNAFSSLAGLSAPIVTGFLVQRSGGLDGAGYAHGFAVSGVLLLVAGVVGLAWLRPQRSRAQLDRCLVGAG</sequence>
<dbReference type="EMBL" id="HG322950">
    <property type="protein sequence ID" value="CDF83698.1"/>
    <property type="molecule type" value="Genomic_DNA"/>
</dbReference>
<dbReference type="GO" id="GO:0016020">
    <property type="term" value="C:membrane"/>
    <property type="evidence" value="ECO:0007669"/>
    <property type="project" value="UniProtKB-SubCell"/>
</dbReference>
<feature type="domain" description="Major facilitator superfamily (MFS) profile" evidence="7">
    <location>
        <begin position="29"/>
        <end position="425"/>
    </location>
</feature>
<dbReference type="InterPro" id="IPR020846">
    <property type="entry name" value="MFS_dom"/>
</dbReference>
<comment type="subcellular location">
    <subcellularLocation>
        <location evidence="1">Membrane</location>
        <topology evidence="1">Multi-pass membrane protein</topology>
    </subcellularLocation>
</comment>
<keyword evidence="9" id="KW-1185">Reference proteome</keyword>
<dbReference type="PROSITE" id="PS50850">
    <property type="entry name" value="MFS"/>
    <property type="match status" value="1"/>
</dbReference>
<protein>
    <submittedName>
        <fullName evidence="8">Sugar phosphate permease</fullName>
    </submittedName>
</protein>
<dbReference type="Proteomes" id="UP000025241">
    <property type="component" value="Chromosome I"/>
</dbReference>
<feature type="transmembrane region" description="Helical" evidence="6">
    <location>
        <begin position="118"/>
        <end position="142"/>
    </location>
</feature>
<evidence type="ECO:0000256" key="1">
    <source>
        <dbReference type="ARBA" id="ARBA00004141"/>
    </source>
</evidence>
<organism evidence="8 9">
    <name type="scientific">Pseudomonas knackmussii (strain DSM 6978 / CCUG 54928 / LMG 23759 / B13)</name>
    <dbReference type="NCBI Taxonomy" id="1301098"/>
    <lineage>
        <taxon>Bacteria</taxon>
        <taxon>Pseudomonadati</taxon>
        <taxon>Pseudomonadota</taxon>
        <taxon>Gammaproteobacteria</taxon>
        <taxon>Pseudomonadales</taxon>
        <taxon>Pseudomonadaceae</taxon>
        <taxon>Pseudomonas</taxon>
    </lineage>
</organism>
<proteinExistence type="inferred from homology"/>
<feature type="transmembrane region" description="Helical" evidence="6">
    <location>
        <begin position="65"/>
        <end position="87"/>
    </location>
</feature>
<evidence type="ECO:0000256" key="6">
    <source>
        <dbReference type="SAM" id="Phobius"/>
    </source>
</evidence>
<dbReference type="STRING" id="1301098.PKB_2351"/>
<evidence type="ECO:0000256" key="5">
    <source>
        <dbReference type="ARBA" id="ARBA00038514"/>
    </source>
</evidence>
<accession>A0A024HGX5</accession>
<feature type="transmembrane region" description="Helical" evidence="6">
    <location>
        <begin position="29"/>
        <end position="53"/>
    </location>
</feature>
<feature type="transmembrane region" description="Helical" evidence="6">
    <location>
        <begin position="94"/>
        <end position="112"/>
    </location>
</feature>
<dbReference type="InterPro" id="IPR036259">
    <property type="entry name" value="MFS_trans_sf"/>
</dbReference>
<feature type="transmembrane region" description="Helical" evidence="6">
    <location>
        <begin position="233"/>
        <end position="257"/>
    </location>
</feature>
<feature type="transmembrane region" description="Helical" evidence="6">
    <location>
        <begin position="181"/>
        <end position="202"/>
    </location>
</feature>
<dbReference type="GO" id="GO:0022857">
    <property type="term" value="F:transmembrane transporter activity"/>
    <property type="evidence" value="ECO:0007669"/>
    <property type="project" value="InterPro"/>
</dbReference>
<dbReference type="AlphaFoldDB" id="A0A024HGX5"/>
<feature type="transmembrane region" description="Helical" evidence="6">
    <location>
        <begin position="399"/>
        <end position="421"/>
    </location>
</feature>
<dbReference type="InterPro" id="IPR011701">
    <property type="entry name" value="MFS"/>
</dbReference>
<dbReference type="PATRIC" id="fig|1301098.3.peg.2355"/>
<comment type="similarity">
    <text evidence="5">Belongs to the major facilitator superfamily. Phthalate permease family.</text>
</comment>
<reference evidence="8 9" key="1">
    <citation type="submission" date="2013-03" db="EMBL/GenBank/DDBJ databases">
        <authorList>
            <person name="Linke B."/>
        </authorList>
    </citation>
    <scope>NUCLEOTIDE SEQUENCE [LARGE SCALE GENOMIC DNA]</scope>
    <source>
        <strain evidence="8 9">B13</strain>
    </source>
</reference>
<feature type="transmembrane region" description="Helical" evidence="6">
    <location>
        <begin position="269"/>
        <end position="290"/>
    </location>
</feature>
<keyword evidence="2 6" id="KW-0812">Transmembrane</keyword>
<evidence type="ECO:0000256" key="4">
    <source>
        <dbReference type="ARBA" id="ARBA00023136"/>
    </source>
</evidence>
<evidence type="ECO:0000256" key="2">
    <source>
        <dbReference type="ARBA" id="ARBA00022692"/>
    </source>
</evidence>
<dbReference type="PANTHER" id="PTHR11662">
    <property type="entry name" value="SOLUTE CARRIER FAMILY 17"/>
    <property type="match status" value="1"/>
</dbReference>
<feature type="transmembrane region" description="Helical" evidence="6">
    <location>
        <begin position="334"/>
        <end position="353"/>
    </location>
</feature>
<feature type="transmembrane region" description="Helical" evidence="6">
    <location>
        <begin position="302"/>
        <end position="322"/>
    </location>
</feature>
<dbReference type="HOGENOM" id="CLU_001265_5_1_6"/>
<dbReference type="SUPFAM" id="SSF103473">
    <property type="entry name" value="MFS general substrate transporter"/>
    <property type="match status" value="1"/>
</dbReference>
<evidence type="ECO:0000313" key="8">
    <source>
        <dbReference type="EMBL" id="CDF83698.1"/>
    </source>
</evidence>
<dbReference type="eggNOG" id="COG2271">
    <property type="taxonomic scope" value="Bacteria"/>
</dbReference>
<dbReference type="PANTHER" id="PTHR11662:SF450">
    <property type="entry name" value="BLR1003 PROTEIN"/>
    <property type="match status" value="1"/>
</dbReference>
<evidence type="ECO:0000256" key="3">
    <source>
        <dbReference type="ARBA" id="ARBA00022989"/>
    </source>
</evidence>
<name>A0A024HGX5_PSEKB</name>
<reference evidence="8 9" key="2">
    <citation type="submission" date="2014-05" db="EMBL/GenBank/DDBJ databases">
        <title>Genome sequence of the 3-chlorobenzoate degrading bacterium Pseudomonas knackmussii B13 shows multiple evidence for horizontal gene transfer.</title>
        <authorList>
            <person name="Miyazaki R."/>
            <person name="Bertelli C."/>
            <person name="Falquet L."/>
            <person name="Robinson-Rechavi M."/>
            <person name="Gharib W."/>
            <person name="Roy S."/>
            <person name="Van der Meer J.R."/>
        </authorList>
    </citation>
    <scope>NUCLEOTIDE SEQUENCE [LARGE SCALE GENOMIC DNA]</scope>
    <source>
        <strain evidence="8 9">B13</strain>
    </source>
</reference>
<dbReference type="Gene3D" id="1.20.1250.20">
    <property type="entry name" value="MFS general substrate transporter like domains"/>
    <property type="match status" value="2"/>
</dbReference>
<dbReference type="KEGG" id="pkc:PKB_2351"/>
<dbReference type="InterPro" id="IPR050382">
    <property type="entry name" value="MFS_Na/Anion_cotransporter"/>
</dbReference>
<evidence type="ECO:0000259" key="7">
    <source>
        <dbReference type="PROSITE" id="PS50850"/>
    </source>
</evidence>
<dbReference type="Pfam" id="PF07690">
    <property type="entry name" value="MFS_1"/>
    <property type="match status" value="1"/>
</dbReference>
<keyword evidence="3 6" id="KW-1133">Transmembrane helix</keyword>
<keyword evidence="4 6" id="KW-0472">Membrane</keyword>
<feature type="transmembrane region" description="Helical" evidence="6">
    <location>
        <begin position="154"/>
        <end position="175"/>
    </location>
</feature>
<gene>
    <name evidence="8" type="ORF">PKB_2351</name>
</gene>
<feature type="transmembrane region" description="Helical" evidence="6">
    <location>
        <begin position="365"/>
        <end position="387"/>
    </location>
</feature>
<dbReference type="CDD" id="cd17319">
    <property type="entry name" value="MFS_ExuT_GudP_like"/>
    <property type="match status" value="1"/>
</dbReference>